<dbReference type="Proteomes" id="UP000252107">
    <property type="component" value="Unassembled WGS sequence"/>
</dbReference>
<sequence length="65" mass="7140">MDLPPLLLLVESAQFLISQIAIHPDYQKLDYQPDLTIGDAQAAIAYLKNELEGNQQPSIASETSV</sequence>
<evidence type="ECO:0000313" key="1">
    <source>
        <dbReference type="EMBL" id="RCJ36684.1"/>
    </source>
</evidence>
<dbReference type="EMBL" id="LXQD01000141">
    <property type="protein sequence ID" value="RCJ36684.1"/>
    <property type="molecule type" value="Genomic_DNA"/>
</dbReference>
<comment type="caution">
    <text evidence="1">The sequence shown here is derived from an EMBL/GenBank/DDBJ whole genome shotgun (WGS) entry which is preliminary data.</text>
</comment>
<evidence type="ECO:0000313" key="2">
    <source>
        <dbReference type="Proteomes" id="UP000252107"/>
    </source>
</evidence>
<reference evidence="1" key="1">
    <citation type="submission" date="2016-04" db="EMBL/GenBank/DDBJ databases">
        <authorList>
            <person name="Tabuchi Yagui T.R."/>
        </authorList>
    </citation>
    <scope>NUCLEOTIDE SEQUENCE [LARGE SCALE GENOMIC DNA]</scope>
    <source>
        <strain evidence="1">NIES-26</strain>
    </source>
</reference>
<accession>A0A367RLZ8</accession>
<organism evidence="1 2">
    <name type="scientific">Nostoc minutum NIES-26</name>
    <dbReference type="NCBI Taxonomy" id="1844469"/>
    <lineage>
        <taxon>Bacteria</taxon>
        <taxon>Bacillati</taxon>
        <taxon>Cyanobacteriota</taxon>
        <taxon>Cyanophyceae</taxon>
        <taxon>Nostocales</taxon>
        <taxon>Nostocaceae</taxon>
        <taxon>Nostoc</taxon>
    </lineage>
</organism>
<dbReference type="AlphaFoldDB" id="A0A367RLZ8"/>
<keyword evidence="2" id="KW-1185">Reference proteome</keyword>
<protein>
    <submittedName>
        <fullName evidence="1">Uncharacterized protein</fullName>
    </submittedName>
</protein>
<gene>
    <name evidence="1" type="ORF">A6770_40580</name>
</gene>
<name>A0A367RLZ8_9NOSO</name>
<proteinExistence type="predicted"/>